<evidence type="ECO:0000259" key="6">
    <source>
        <dbReference type="Pfam" id="PF07992"/>
    </source>
</evidence>
<evidence type="ECO:0000313" key="7">
    <source>
        <dbReference type="EMBL" id="NEE01009.1"/>
    </source>
</evidence>
<dbReference type="AlphaFoldDB" id="A0A6L9S7F9"/>
<dbReference type="SUPFAM" id="SSF51905">
    <property type="entry name" value="FAD/NAD(P)-binding domain"/>
    <property type="match status" value="2"/>
</dbReference>
<dbReference type="Gene3D" id="3.50.50.60">
    <property type="entry name" value="FAD/NAD(P)-binding domain"/>
    <property type="match status" value="2"/>
</dbReference>
<dbReference type="GO" id="GO:0016651">
    <property type="term" value="F:oxidoreductase activity, acting on NAD(P)H"/>
    <property type="evidence" value="ECO:0007669"/>
    <property type="project" value="TreeGrafter"/>
</dbReference>
<protein>
    <submittedName>
        <fullName evidence="7">NAD(P)/FAD-dependent oxidoreductase</fullName>
    </submittedName>
</protein>
<dbReference type="Proteomes" id="UP000475214">
    <property type="component" value="Unassembled WGS sequence"/>
</dbReference>
<evidence type="ECO:0000313" key="8">
    <source>
        <dbReference type="Proteomes" id="UP000475214"/>
    </source>
</evidence>
<dbReference type="PRINTS" id="PR00469">
    <property type="entry name" value="PNDRDTASEII"/>
</dbReference>
<keyword evidence="8" id="KW-1185">Reference proteome</keyword>
<keyword evidence="3" id="KW-0274">FAD</keyword>
<dbReference type="PANTHER" id="PTHR43557">
    <property type="entry name" value="APOPTOSIS-INDUCING FACTOR 1"/>
    <property type="match status" value="1"/>
</dbReference>
<gene>
    <name evidence="7" type="ORF">G1H10_12615</name>
</gene>
<comment type="cofactor">
    <cofactor evidence="1">
        <name>FAD</name>
        <dbReference type="ChEBI" id="CHEBI:57692"/>
    </cofactor>
</comment>
<dbReference type="EMBL" id="JAAGOA010000007">
    <property type="protein sequence ID" value="NEE01009.1"/>
    <property type="molecule type" value="Genomic_DNA"/>
</dbReference>
<feature type="compositionally biased region" description="Gly residues" evidence="5">
    <location>
        <begin position="402"/>
        <end position="412"/>
    </location>
</feature>
<dbReference type="GO" id="GO:0005737">
    <property type="term" value="C:cytoplasm"/>
    <property type="evidence" value="ECO:0007669"/>
    <property type="project" value="TreeGrafter"/>
</dbReference>
<sequence length="412" mass="44487">MTMRRVVIVGAGPAAMSAVAELRRQDYQGSILVIGAEPHMPYRRPPLSKHPLPTSHAQLALDQAGRAEATWLLGRSAHHLDRQNRVLLLDGGDEIPYDGLIIATGVRARRLPGRLHQGRPEVMTLRGFGDLARLHGRLQRVTRVVILGAGFLGSELAATIRRLGCSVDLVERDRLPLLGPLGPVLAQRIADEHRRHDVRLHLGRTVDRLHGTDRLDAVRLDDGTTLPADLLITALGSIPETGWLAGSGLVLDDGVRVDNTGRAAPGIVAAGDVARWPHPWPAGESVRAEHHDEAVAQGAHVARTLLGDPAPYAHTLAFSTHIHDMRLHSVGFTGKNYRLHVVKEGPGGRMLAEYRHAGRLVGAITHGYIRDLTTTYRDLPARSCHEPSATSPVHAGQRAAQGAGGRGCVEHA</sequence>
<evidence type="ECO:0000256" key="5">
    <source>
        <dbReference type="SAM" id="MobiDB-lite"/>
    </source>
</evidence>
<comment type="caution">
    <text evidence="7">The sequence shown here is derived from an EMBL/GenBank/DDBJ whole genome shotgun (WGS) entry which is preliminary data.</text>
</comment>
<dbReference type="PRINTS" id="PR00368">
    <property type="entry name" value="FADPNR"/>
</dbReference>
<name>A0A6L9S7F9_9ACTN</name>
<dbReference type="Pfam" id="PF07992">
    <property type="entry name" value="Pyr_redox_2"/>
    <property type="match status" value="1"/>
</dbReference>
<reference evidence="7 8" key="1">
    <citation type="submission" date="2020-02" db="EMBL/GenBank/DDBJ databases">
        <authorList>
            <person name="Li X.-J."/>
            <person name="Han X.-M."/>
        </authorList>
    </citation>
    <scope>NUCLEOTIDE SEQUENCE [LARGE SCALE GENOMIC DNA]</scope>
    <source>
        <strain evidence="7 8">CCTCC AB 2017055</strain>
    </source>
</reference>
<organism evidence="7 8">
    <name type="scientific">Phytoactinopolyspora halotolerans</name>
    <dbReference type="NCBI Taxonomy" id="1981512"/>
    <lineage>
        <taxon>Bacteria</taxon>
        <taxon>Bacillati</taxon>
        <taxon>Actinomycetota</taxon>
        <taxon>Actinomycetes</taxon>
        <taxon>Jiangellales</taxon>
        <taxon>Jiangellaceae</taxon>
        <taxon>Phytoactinopolyspora</taxon>
    </lineage>
</organism>
<feature type="region of interest" description="Disordered" evidence="5">
    <location>
        <begin position="383"/>
        <end position="412"/>
    </location>
</feature>
<dbReference type="InterPro" id="IPR036188">
    <property type="entry name" value="FAD/NAD-bd_sf"/>
</dbReference>
<dbReference type="InterPro" id="IPR050446">
    <property type="entry name" value="FAD-oxidoreductase/Apoptosis"/>
</dbReference>
<feature type="domain" description="FAD/NAD(P)-binding" evidence="6">
    <location>
        <begin position="5"/>
        <end position="298"/>
    </location>
</feature>
<keyword evidence="2" id="KW-0285">Flavoprotein</keyword>
<accession>A0A6L9S7F9</accession>
<proteinExistence type="predicted"/>
<dbReference type="InterPro" id="IPR023753">
    <property type="entry name" value="FAD/NAD-binding_dom"/>
</dbReference>
<evidence type="ECO:0000256" key="3">
    <source>
        <dbReference type="ARBA" id="ARBA00022827"/>
    </source>
</evidence>
<evidence type="ECO:0000256" key="4">
    <source>
        <dbReference type="ARBA" id="ARBA00023002"/>
    </source>
</evidence>
<evidence type="ECO:0000256" key="2">
    <source>
        <dbReference type="ARBA" id="ARBA00022630"/>
    </source>
</evidence>
<dbReference type="PANTHER" id="PTHR43557:SF2">
    <property type="entry name" value="RIESKE DOMAIN-CONTAINING PROTEIN-RELATED"/>
    <property type="match status" value="1"/>
</dbReference>
<keyword evidence="4" id="KW-0560">Oxidoreductase</keyword>
<evidence type="ECO:0000256" key="1">
    <source>
        <dbReference type="ARBA" id="ARBA00001974"/>
    </source>
</evidence>